<dbReference type="PANTHER" id="PTHR43755">
    <property type="match status" value="1"/>
</dbReference>
<dbReference type="AlphaFoldDB" id="A0A5B8UB20"/>
<dbReference type="InterPro" id="IPR036188">
    <property type="entry name" value="FAD/NAD-bd_sf"/>
</dbReference>
<dbReference type="Pfam" id="PF07992">
    <property type="entry name" value="Pyr_redox_2"/>
    <property type="match status" value="2"/>
</dbReference>
<dbReference type="PANTHER" id="PTHR43755:SF1">
    <property type="entry name" value="FAD-DEPENDENT PYRIDINE NUCLEOTIDE-DISULPHIDE OXIDOREDUCTASE"/>
    <property type="match status" value="1"/>
</dbReference>
<protein>
    <recommendedName>
        <fullName evidence="1">FAD/NAD(P)-binding domain-containing protein</fullName>
    </recommendedName>
</protein>
<reference evidence="2 3" key="1">
    <citation type="journal article" date="2018" name="J. Microbiol.">
        <title>Baekduia soli gen. nov., sp. nov., a novel bacterium isolated from the soil of Baekdu Mountain and proposal of a novel family name, Baekduiaceae fam. nov.</title>
        <authorList>
            <person name="An D.S."/>
            <person name="Siddiqi M.Z."/>
            <person name="Kim K.H."/>
            <person name="Yu H.S."/>
            <person name="Im W.T."/>
        </authorList>
    </citation>
    <scope>NUCLEOTIDE SEQUENCE [LARGE SCALE GENOMIC DNA]</scope>
    <source>
        <strain evidence="2 3">BR7-21</strain>
    </source>
</reference>
<evidence type="ECO:0000313" key="3">
    <source>
        <dbReference type="Proteomes" id="UP000321805"/>
    </source>
</evidence>
<dbReference type="InterPro" id="IPR052541">
    <property type="entry name" value="SQRD"/>
</dbReference>
<dbReference type="GO" id="GO:0016491">
    <property type="term" value="F:oxidoreductase activity"/>
    <property type="evidence" value="ECO:0007669"/>
    <property type="project" value="InterPro"/>
</dbReference>
<feature type="domain" description="FAD/NAD(P)-binding" evidence="1">
    <location>
        <begin position="9"/>
        <end position="116"/>
    </location>
</feature>
<dbReference type="KEGG" id="bsol:FSW04_21245"/>
<dbReference type="RefSeq" id="WP_146922207.1">
    <property type="nucleotide sequence ID" value="NZ_CP042430.1"/>
</dbReference>
<dbReference type="Gene3D" id="3.50.50.60">
    <property type="entry name" value="FAD/NAD(P)-binding domain"/>
    <property type="match status" value="2"/>
</dbReference>
<gene>
    <name evidence="2" type="ORF">FSW04_21245</name>
</gene>
<evidence type="ECO:0000313" key="2">
    <source>
        <dbReference type="EMBL" id="QEC49842.1"/>
    </source>
</evidence>
<evidence type="ECO:0000259" key="1">
    <source>
        <dbReference type="Pfam" id="PF07992"/>
    </source>
</evidence>
<dbReference type="OrthoDB" id="9802771at2"/>
<dbReference type="SUPFAM" id="SSF51905">
    <property type="entry name" value="FAD/NAD(P)-binding domain"/>
    <property type="match status" value="1"/>
</dbReference>
<dbReference type="Proteomes" id="UP000321805">
    <property type="component" value="Chromosome"/>
</dbReference>
<name>A0A5B8UB20_9ACTN</name>
<keyword evidence="3" id="KW-1185">Reference proteome</keyword>
<sequence length="414" mass="44001">MHAATHRPHVVIAGGGVAAIELALALHDLAGTRVQMTLVAPERDFELRPLRTAEPFSADHVRRHSLRDLARRVGAELVADTVVAVDPGRHAVRLAETGTRSYDALVLAVGARHRTAFSRAITFTGDRTTVAYNGLLADLEEHWTRSVAFVVPPGTTWPLPLYELALMTAREVRSMGIDDVALQVISPEPTPLSLFGVPASEAVAGLLASAGIAFRGDTHAQAGHDGRLELLPGGDRLDAERVVALPTIEGPQISGVPGDERGFIPVDDHGRVRGVEDVYAAGDGTTFPVKQGGLACQMADAIAEVLAAAAGADVTPQPFRPVLRGHLLTGRGSQYLEQPLPDAGSETTSDLHLWSAPRKVDGRYLSPWLEELEGASAAAAPEGAHIDVEVALPSDYEIGHEAMRLDPYSPTRGR</sequence>
<accession>A0A5B8UB20</accession>
<dbReference type="EMBL" id="CP042430">
    <property type="protein sequence ID" value="QEC49842.1"/>
    <property type="molecule type" value="Genomic_DNA"/>
</dbReference>
<dbReference type="InterPro" id="IPR023753">
    <property type="entry name" value="FAD/NAD-binding_dom"/>
</dbReference>
<organism evidence="2 3">
    <name type="scientific">Baekduia soli</name>
    <dbReference type="NCBI Taxonomy" id="496014"/>
    <lineage>
        <taxon>Bacteria</taxon>
        <taxon>Bacillati</taxon>
        <taxon>Actinomycetota</taxon>
        <taxon>Thermoleophilia</taxon>
        <taxon>Solirubrobacterales</taxon>
        <taxon>Baekduiaceae</taxon>
        <taxon>Baekduia</taxon>
    </lineage>
</organism>
<feature type="domain" description="FAD/NAD(P)-binding" evidence="1">
    <location>
        <begin position="182"/>
        <end position="290"/>
    </location>
</feature>
<proteinExistence type="predicted"/>